<dbReference type="AlphaFoldDB" id="A0A9Q3PCG6"/>
<comment type="caution">
    <text evidence="1">The sequence shown here is derived from an EMBL/GenBank/DDBJ whole genome shotgun (WGS) entry which is preliminary data.</text>
</comment>
<organism evidence="1 2">
    <name type="scientific">Austropuccinia psidii MF-1</name>
    <dbReference type="NCBI Taxonomy" id="1389203"/>
    <lineage>
        <taxon>Eukaryota</taxon>
        <taxon>Fungi</taxon>
        <taxon>Dikarya</taxon>
        <taxon>Basidiomycota</taxon>
        <taxon>Pucciniomycotina</taxon>
        <taxon>Pucciniomycetes</taxon>
        <taxon>Pucciniales</taxon>
        <taxon>Sphaerophragmiaceae</taxon>
        <taxon>Austropuccinia</taxon>
    </lineage>
</organism>
<accession>A0A9Q3PCG6</accession>
<name>A0A9Q3PCG6_9BASI</name>
<dbReference type="EMBL" id="AVOT02064684">
    <property type="protein sequence ID" value="MBW0557013.1"/>
    <property type="molecule type" value="Genomic_DNA"/>
</dbReference>
<dbReference type="Proteomes" id="UP000765509">
    <property type="component" value="Unassembled WGS sequence"/>
</dbReference>
<evidence type="ECO:0000313" key="1">
    <source>
        <dbReference type="EMBL" id="MBW0557013.1"/>
    </source>
</evidence>
<keyword evidence="2" id="KW-1185">Reference proteome</keyword>
<sequence length="119" mass="14085">MELLTWDRIDGNLGNPYWNEIFPMDENLRKSLFWRTWEFQDWSNLQNCGIKKGTITKISGSYIVENSTWDCHWEETLIPAILSLKSGATKLAEEGWSRFCKEYLFKSLKKREMVGRKSL</sequence>
<evidence type="ECO:0000313" key="2">
    <source>
        <dbReference type="Proteomes" id="UP000765509"/>
    </source>
</evidence>
<gene>
    <name evidence="1" type="ORF">O181_096728</name>
</gene>
<proteinExistence type="predicted"/>
<protein>
    <submittedName>
        <fullName evidence="1">Uncharacterized protein</fullName>
    </submittedName>
</protein>
<reference evidence="1" key="1">
    <citation type="submission" date="2021-03" db="EMBL/GenBank/DDBJ databases">
        <title>Draft genome sequence of rust myrtle Austropuccinia psidii MF-1, a brazilian biotype.</title>
        <authorList>
            <person name="Quecine M.C."/>
            <person name="Pachon D.M.R."/>
            <person name="Bonatelli M.L."/>
            <person name="Correr F.H."/>
            <person name="Franceschini L.M."/>
            <person name="Leite T.F."/>
            <person name="Margarido G.R.A."/>
            <person name="Almeida C.A."/>
            <person name="Ferrarezi J.A."/>
            <person name="Labate C.A."/>
        </authorList>
    </citation>
    <scope>NUCLEOTIDE SEQUENCE</scope>
    <source>
        <strain evidence="1">MF-1</strain>
    </source>
</reference>